<evidence type="ECO:0000256" key="6">
    <source>
        <dbReference type="SAM" id="MobiDB-lite"/>
    </source>
</evidence>
<evidence type="ECO:0000256" key="3">
    <source>
        <dbReference type="ARBA" id="ARBA00022692"/>
    </source>
</evidence>
<protein>
    <recommendedName>
        <fullName evidence="10">Energy-coupling factor transport system permease protein</fullName>
    </recommendedName>
</protein>
<organism evidence="8 9">
    <name type="scientific">Leucobacter alluvii</name>
    <dbReference type="NCBI Taxonomy" id="340321"/>
    <lineage>
        <taxon>Bacteria</taxon>
        <taxon>Bacillati</taxon>
        <taxon>Actinomycetota</taxon>
        <taxon>Actinomycetes</taxon>
        <taxon>Micrococcales</taxon>
        <taxon>Microbacteriaceae</taxon>
        <taxon>Leucobacter</taxon>
    </lineage>
</organism>
<evidence type="ECO:0000256" key="7">
    <source>
        <dbReference type="SAM" id="Phobius"/>
    </source>
</evidence>
<keyword evidence="2" id="KW-1003">Cell membrane</keyword>
<dbReference type="PANTHER" id="PTHR34857">
    <property type="entry name" value="SLL0384 PROTEIN"/>
    <property type="match status" value="1"/>
</dbReference>
<dbReference type="Proteomes" id="UP001501084">
    <property type="component" value="Unassembled WGS sequence"/>
</dbReference>
<evidence type="ECO:0000313" key="9">
    <source>
        <dbReference type="Proteomes" id="UP001501084"/>
    </source>
</evidence>
<dbReference type="EMBL" id="BAAAOP010000012">
    <property type="protein sequence ID" value="GAA2190105.1"/>
    <property type="molecule type" value="Genomic_DNA"/>
</dbReference>
<evidence type="ECO:0000313" key="8">
    <source>
        <dbReference type="EMBL" id="GAA2190105.1"/>
    </source>
</evidence>
<name>A0ABP5N028_9MICO</name>
<dbReference type="PANTHER" id="PTHR34857:SF2">
    <property type="entry name" value="SLL0384 PROTEIN"/>
    <property type="match status" value="1"/>
</dbReference>
<feature type="region of interest" description="Disordered" evidence="6">
    <location>
        <begin position="1"/>
        <end position="22"/>
    </location>
</feature>
<evidence type="ECO:0000256" key="2">
    <source>
        <dbReference type="ARBA" id="ARBA00022475"/>
    </source>
</evidence>
<evidence type="ECO:0008006" key="10">
    <source>
        <dbReference type="Google" id="ProtNLM"/>
    </source>
</evidence>
<comment type="subcellular location">
    <subcellularLocation>
        <location evidence="1">Membrane</location>
        <topology evidence="1">Multi-pass membrane protein</topology>
    </subcellularLocation>
</comment>
<feature type="transmembrane region" description="Helical" evidence="7">
    <location>
        <begin position="60"/>
        <end position="79"/>
    </location>
</feature>
<feature type="transmembrane region" description="Helical" evidence="7">
    <location>
        <begin position="127"/>
        <end position="150"/>
    </location>
</feature>
<comment type="caution">
    <text evidence="8">The sequence shown here is derived from an EMBL/GenBank/DDBJ whole genome shotgun (WGS) entry which is preliminary data.</text>
</comment>
<reference evidence="9" key="1">
    <citation type="journal article" date="2019" name="Int. J. Syst. Evol. Microbiol.">
        <title>The Global Catalogue of Microorganisms (GCM) 10K type strain sequencing project: providing services to taxonomists for standard genome sequencing and annotation.</title>
        <authorList>
            <consortium name="The Broad Institute Genomics Platform"/>
            <consortium name="The Broad Institute Genome Sequencing Center for Infectious Disease"/>
            <person name="Wu L."/>
            <person name="Ma J."/>
        </authorList>
    </citation>
    <scope>NUCLEOTIDE SEQUENCE [LARGE SCALE GENOMIC DNA]</scope>
    <source>
        <strain evidence="9">JCM 14919</strain>
    </source>
</reference>
<dbReference type="InterPro" id="IPR051611">
    <property type="entry name" value="ECF_transporter_component"/>
</dbReference>
<dbReference type="CDD" id="cd16914">
    <property type="entry name" value="EcfT"/>
    <property type="match status" value="1"/>
</dbReference>
<feature type="transmembrane region" description="Helical" evidence="7">
    <location>
        <begin position="86"/>
        <end position="107"/>
    </location>
</feature>
<keyword evidence="4 7" id="KW-1133">Transmembrane helix</keyword>
<evidence type="ECO:0000256" key="4">
    <source>
        <dbReference type="ARBA" id="ARBA00022989"/>
    </source>
</evidence>
<dbReference type="RefSeq" id="WP_346058553.1">
    <property type="nucleotide sequence ID" value="NZ_BAAAOP010000012.1"/>
</dbReference>
<keyword evidence="9" id="KW-1185">Reference proteome</keyword>
<keyword evidence="5 7" id="KW-0472">Membrane</keyword>
<sequence length="294" mass="30999">MEDRPFAADPVVNAGSAPPDPIGAANGRPGIRRASLLHPATELVLLACALVLTYGIPSPIVPAALLVVAATIAACSPRVRFARWSATVAVLAVPMLIMVGIIQGLFYPGDDLEVLWRWGAAALTVEGLSVALQLWLRVAAMIAVCALFAFGSDSARTFDGMIRLRLPLGIAYVCATALSLIPLLRDQVSHALSARAARGWNTARLRTRVRLMPGIIGGLLTASLVQLDQRHDTLEQRGFGRSPRPAELQDHADGALQRALRWGAPISTILLVAAALGGVLQAPTASELLGVLRG</sequence>
<evidence type="ECO:0000256" key="5">
    <source>
        <dbReference type="ARBA" id="ARBA00023136"/>
    </source>
</evidence>
<accession>A0ABP5N028</accession>
<feature type="transmembrane region" description="Helical" evidence="7">
    <location>
        <begin position="162"/>
        <end position="184"/>
    </location>
</feature>
<evidence type="ECO:0000256" key="1">
    <source>
        <dbReference type="ARBA" id="ARBA00004141"/>
    </source>
</evidence>
<proteinExistence type="predicted"/>
<dbReference type="Pfam" id="PF02361">
    <property type="entry name" value="CbiQ"/>
    <property type="match status" value="1"/>
</dbReference>
<keyword evidence="3 7" id="KW-0812">Transmembrane</keyword>
<gene>
    <name evidence="8" type="ORF">GCM10009786_26060</name>
</gene>
<dbReference type="InterPro" id="IPR003339">
    <property type="entry name" value="ABC/ECF_trnsptr_transmembrane"/>
</dbReference>